<dbReference type="InterPro" id="IPR016169">
    <property type="entry name" value="FAD-bd_PCMH_sub2"/>
</dbReference>
<organism evidence="2 3">
    <name type="scientific">Karstenula rhodostoma CBS 690.94</name>
    <dbReference type="NCBI Taxonomy" id="1392251"/>
    <lineage>
        <taxon>Eukaryota</taxon>
        <taxon>Fungi</taxon>
        <taxon>Dikarya</taxon>
        <taxon>Ascomycota</taxon>
        <taxon>Pezizomycotina</taxon>
        <taxon>Dothideomycetes</taxon>
        <taxon>Pleosporomycetidae</taxon>
        <taxon>Pleosporales</taxon>
        <taxon>Massarineae</taxon>
        <taxon>Didymosphaeriaceae</taxon>
        <taxon>Karstenula</taxon>
    </lineage>
</organism>
<feature type="domain" description="Berberine/berberine-like" evidence="1">
    <location>
        <begin position="192"/>
        <end position="229"/>
    </location>
</feature>
<dbReference type="Proteomes" id="UP000799764">
    <property type="component" value="Unassembled WGS sequence"/>
</dbReference>
<protein>
    <recommendedName>
        <fullName evidence="1">Berberine/berberine-like domain-containing protein</fullName>
    </recommendedName>
</protein>
<dbReference type="GO" id="GO:0016491">
    <property type="term" value="F:oxidoreductase activity"/>
    <property type="evidence" value="ECO:0007669"/>
    <property type="project" value="InterPro"/>
</dbReference>
<comment type="caution">
    <text evidence="2">The sequence shown here is derived from an EMBL/GenBank/DDBJ whole genome shotgun (WGS) entry which is preliminary data.</text>
</comment>
<sequence length="240" mass="26855">MPSHPRDQPPKALSMGFQDFTSIIFLRGLLRAWRFGSSFELTIRKPYNNRNDQNNCAIFIPFSTHTSGIVESSNNSRADSRQYRDGSVVGINIQDFSRIVTQELVDDAAGLQRIKEYLVDLPAGIPFIWQNYVGGVARNVATDATAVHPAWRRAFAFIDVVDFGSWEGPTAAQNASFTALVANMTEVFGPAAYYNEAYHEEQWQNSFFGSNYGRLLKIKKSVDPKGVFSCRMCVGSEKGF</sequence>
<proteinExistence type="predicted"/>
<dbReference type="AlphaFoldDB" id="A0A9P4PGJ6"/>
<dbReference type="InterPro" id="IPR012951">
    <property type="entry name" value="BBE"/>
</dbReference>
<dbReference type="GO" id="GO:0050660">
    <property type="term" value="F:flavin adenine dinucleotide binding"/>
    <property type="evidence" value="ECO:0007669"/>
    <property type="project" value="InterPro"/>
</dbReference>
<evidence type="ECO:0000313" key="2">
    <source>
        <dbReference type="EMBL" id="KAF2443731.1"/>
    </source>
</evidence>
<dbReference type="OrthoDB" id="9983560at2759"/>
<dbReference type="Gene3D" id="3.30.465.10">
    <property type="match status" value="1"/>
</dbReference>
<accession>A0A9P4PGJ6</accession>
<dbReference type="EMBL" id="MU001502">
    <property type="protein sequence ID" value="KAF2443731.1"/>
    <property type="molecule type" value="Genomic_DNA"/>
</dbReference>
<name>A0A9P4PGJ6_9PLEO</name>
<dbReference type="Pfam" id="PF08031">
    <property type="entry name" value="BBE"/>
    <property type="match status" value="1"/>
</dbReference>
<reference evidence="2" key="1">
    <citation type="journal article" date="2020" name="Stud. Mycol.">
        <title>101 Dothideomycetes genomes: a test case for predicting lifestyles and emergence of pathogens.</title>
        <authorList>
            <person name="Haridas S."/>
            <person name="Albert R."/>
            <person name="Binder M."/>
            <person name="Bloem J."/>
            <person name="Labutti K."/>
            <person name="Salamov A."/>
            <person name="Andreopoulos B."/>
            <person name="Baker S."/>
            <person name="Barry K."/>
            <person name="Bills G."/>
            <person name="Bluhm B."/>
            <person name="Cannon C."/>
            <person name="Castanera R."/>
            <person name="Culley D."/>
            <person name="Daum C."/>
            <person name="Ezra D."/>
            <person name="Gonzalez J."/>
            <person name="Henrissat B."/>
            <person name="Kuo A."/>
            <person name="Liang C."/>
            <person name="Lipzen A."/>
            <person name="Lutzoni F."/>
            <person name="Magnuson J."/>
            <person name="Mondo S."/>
            <person name="Nolan M."/>
            <person name="Ohm R."/>
            <person name="Pangilinan J."/>
            <person name="Park H.-J."/>
            <person name="Ramirez L."/>
            <person name="Alfaro M."/>
            <person name="Sun H."/>
            <person name="Tritt A."/>
            <person name="Yoshinaga Y."/>
            <person name="Zwiers L.-H."/>
            <person name="Turgeon B."/>
            <person name="Goodwin S."/>
            <person name="Spatafora J."/>
            <person name="Crous P."/>
            <person name="Grigoriev I."/>
        </authorList>
    </citation>
    <scope>NUCLEOTIDE SEQUENCE</scope>
    <source>
        <strain evidence="2">CBS 690.94</strain>
    </source>
</reference>
<dbReference type="Gene3D" id="3.40.462.20">
    <property type="match status" value="1"/>
</dbReference>
<gene>
    <name evidence="2" type="ORF">P171DRAFT_495595</name>
</gene>
<evidence type="ECO:0000259" key="1">
    <source>
        <dbReference type="Pfam" id="PF08031"/>
    </source>
</evidence>
<evidence type="ECO:0000313" key="3">
    <source>
        <dbReference type="Proteomes" id="UP000799764"/>
    </source>
</evidence>
<keyword evidence="3" id="KW-1185">Reference proteome</keyword>